<evidence type="ECO:0000256" key="1">
    <source>
        <dbReference type="SAM" id="Phobius"/>
    </source>
</evidence>
<keyword evidence="1" id="KW-0812">Transmembrane</keyword>
<dbReference type="Pfam" id="PF04350">
    <property type="entry name" value="PilO"/>
    <property type="match status" value="1"/>
</dbReference>
<name>A0A975SPZ3_9RHOO</name>
<dbReference type="GO" id="GO:0043107">
    <property type="term" value="P:type IV pilus-dependent motility"/>
    <property type="evidence" value="ECO:0007669"/>
    <property type="project" value="InterPro"/>
</dbReference>
<dbReference type="AlphaFoldDB" id="A0A975SPZ3"/>
<proteinExistence type="predicted"/>
<gene>
    <name evidence="2" type="primary">pilO</name>
    <name evidence="2" type="ORF">Azoinq_05560</name>
</gene>
<keyword evidence="1" id="KW-0472">Membrane</keyword>
<dbReference type="GO" id="GO:0043683">
    <property type="term" value="P:type IV pilus assembly"/>
    <property type="evidence" value="ECO:0007669"/>
    <property type="project" value="InterPro"/>
</dbReference>
<dbReference type="Proteomes" id="UP000683428">
    <property type="component" value="Chromosome"/>
</dbReference>
<organism evidence="2 3">
    <name type="scientific">Azospira inquinata</name>
    <dbReference type="NCBI Taxonomy" id="2785627"/>
    <lineage>
        <taxon>Bacteria</taxon>
        <taxon>Pseudomonadati</taxon>
        <taxon>Pseudomonadota</taxon>
        <taxon>Betaproteobacteria</taxon>
        <taxon>Rhodocyclales</taxon>
        <taxon>Rhodocyclaceae</taxon>
        <taxon>Azospira</taxon>
    </lineage>
</organism>
<dbReference type="PIRSF" id="PIRSF016482">
    <property type="entry name" value="PilO"/>
    <property type="match status" value="1"/>
</dbReference>
<accession>A0A975SPZ3</accession>
<dbReference type="KEGG" id="aiq:Azoinq_05560"/>
<dbReference type="RefSeq" id="WP_216131277.1">
    <property type="nucleotide sequence ID" value="NZ_CP064782.1"/>
</dbReference>
<protein>
    <submittedName>
        <fullName evidence="2">Type 4a pilus biogenesis protein PilO</fullName>
    </submittedName>
</protein>
<reference evidence="2" key="1">
    <citation type="submission" date="2020-11" db="EMBL/GenBank/DDBJ databases">
        <title>Azospira inquinata sp. nov.</title>
        <authorList>
            <person name="Moe W.M."/>
            <person name="Mikes M.C."/>
        </authorList>
    </citation>
    <scope>NUCLEOTIDE SEQUENCE</scope>
    <source>
        <strain evidence="2">Azo-3</strain>
    </source>
</reference>
<dbReference type="PANTHER" id="PTHR39555">
    <property type="entry name" value="FIMBRIAL ASSEMBLY PROTEIN PILO-LIKE PROTEIN-RELATED"/>
    <property type="match status" value="1"/>
</dbReference>
<evidence type="ECO:0000313" key="3">
    <source>
        <dbReference type="Proteomes" id="UP000683428"/>
    </source>
</evidence>
<feature type="transmembrane region" description="Helical" evidence="1">
    <location>
        <begin position="37"/>
        <end position="56"/>
    </location>
</feature>
<keyword evidence="3" id="KW-1185">Reference proteome</keyword>
<dbReference type="InterPro" id="IPR007445">
    <property type="entry name" value="PilO"/>
</dbReference>
<keyword evidence="1" id="KW-1133">Transmembrane helix</keyword>
<evidence type="ECO:0000313" key="2">
    <source>
        <dbReference type="EMBL" id="QWT50066.1"/>
    </source>
</evidence>
<sequence length="230" mass="25762">MKMGRLSLKDLDFQTIANEFRGLNPNDIGAWPLYPRMALLVAIFLFVLAGGWWFFWSDQLSELSTKQQEEQQLRDEYLNKKRQAINLDLYTEQLNEIDRSFGNLLKQLPNKSEVDALLSEINQAGIGRGLTFDLFRPGQEALKDFYAELPVAIRLTGNYHDFGAFAEDVGKLSRIVTLNNISIVAPDGKTGAKGGGPLVMEATAKTFRYLDEEEVAEQKKAAKAAGGKKK</sequence>
<dbReference type="EMBL" id="CP064782">
    <property type="protein sequence ID" value="QWT50066.1"/>
    <property type="molecule type" value="Genomic_DNA"/>
</dbReference>
<dbReference type="PANTHER" id="PTHR39555:SF1">
    <property type="entry name" value="TYPE IV PILUS INNER MEMBRANE COMPONENT PILO"/>
    <property type="match status" value="1"/>
</dbReference>